<evidence type="ECO:0000256" key="3">
    <source>
        <dbReference type="ARBA" id="ARBA00022741"/>
    </source>
</evidence>
<evidence type="ECO:0000256" key="6">
    <source>
        <dbReference type="ARBA" id="ARBA00048178"/>
    </source>
</evidence>
<dbReference type="GO" id="GO:0005524">
    <property type="term" value="F:ATP binding"/>
    <property type="evidence" value="ECO:0007669"/>
    <property type="project" value="UniProtKB-KW"/>
</dbReference>
<dbReference type="Gene3D" id="3.40.50.300">
    <property type="entry name" value="P-loop containing nucleotide triphosphate hydrolases"/>
    <property type="match status" value="1"/>
</dbReference>
<keyword evidence="3" id="KW-0547">Nucleotide-binding</keyword>
<dbReference type="EMBL" id="CP023510">
    <property type="protein sequence ID" value="ATF63244.1"/>
    <property type="molecule type" value="Genomic_DNA"/>
</dbReference>
<dbReference type="InterPro" id="IPR027417">
    <property type="entry name" value="P-loop_NTPase"/>
</dbReference>
<keyword evidence="4" id="KW-0067">ATP-binding</keyword>
<evidence type="ECO:0000313" key="8">
    <source>
        <dbReference type="EMBL" id="ATF63244.1"/>
    </source>
</evidence>
<evidence type="ECO:0000256" key="2">
    <source>
        <dbReference type="ARBA" id="ARBA00011963"/>
    </source>
</evidence>
<organism evidence="8 9">
    <name type="scientific">Rothia mucilaginosa</name>
    <dbReference type="NCBI Taxonomy" id="43675"/>
    <lineage>
        <taxon>Bacteria</taxon>
        <taxon>Bacillati</taxon>
        <taxon>Actinomycetota</taxon>
        <taxon>Actinomycetes</taxon>
        <taxon>Micrococcales</taxon>
        <taxon>Micrococcaceae</taxon>
        <taxon>Rothia</taxon>
    </lineage>
</organism>
<dbReference type="Proteomes" id="UP000218628">
    <property type="component" value="Chromosome"/>
</dbReference>
<evidence type="ECO:0000256" key="1">
    <source>
        <dbReference type="ARBA" id="ARBA00009104"/>
    </source>
</evidence>
<gene>
    <name evidence="8" type="ORF">CO690_05960</name>
</gene>
<dbReference type="GO" id="GO:0016301">
    <property type="term" value="F:kinase activity"/>
    <property type="evidence" value="ECO:0007669"/>
    <property type="project" value="InterPro"/>
</dbReference>
<dbReference type="SUPFAM" id="SSF52540">
    <property type="entry name" value="P-loop containing nucleoside triphosphate hydrolases"/>
    <property type="match status" value="1"/>
</dbReference>
<dbReference type="RefSeq" id="WP_096740922.1">
    <property type="nucleotide sequence ID" value="NZ_CP023510.1"/>
</dbReference>
<comment type="catalytic activity">
    <reaction evidence="6">
        <text>UDP-N-acetyl-alpha-D-glucosamine + ATP = UDP-N-acetyl-alpha-D-glucosamine 3'-phosphate + ADP + H(+)</text>
        <dbReference type="Rhea" id="RHEA:32671"/>
        <dbReference type="ChEBI" id="CHEBI:15378"/>
        <dbReference type="ChEBI" id="CHEBI:30616"/>
        <dbReference type="ChEBI" id="CHEBI:57705"/>
        <dbReference type="ChEBI" id="CHEBI:64353"/>
        <dbReference type="ChEBI" id="CHEBI:456216"/>
        <dbReference type="EC" id="2.7.1.176"/>
    </reaction>
</comment>
<name>A0A291DFQ6_9MICC</name>
<dbReference type="InterPro" id="IPR010488">
    <property type="entry name" value="Zeta_toxin_domain"/>
</dbReference>
<evidence type="ECO:0000259" key="7">
    <source>
        <dbReference type="Pfam" id="PF06414"/>
    </source>
</evidence>
<dbReference type="PANTHER" id="PTHR39206">
    <property type="entry name" value="SLL8004 PROTEIN"/>
    <property type="match status" value="1"/>
</dbReference>
<evidence type="ECO:0000313" key="9">
    <source>
        <dbReference type="Proteomes" id="UP000218628"/>
    </source>
</evidence>
<dbReference type="Pfam" id="PF06414">
    <property type="entry name" value="Zeta_toxin"/>
    <property type="match status" value="1"/>
</dbReference>
<comment type="similarity">
    <text evidence="1">Belongs to the zeta toxin family.</text>
</comment>
<protein>
    <recommendedName>
        <fullName evidence="5">UDP-N-acetylglucosamine kinase</fullName>
        <ecNumber evidence="2">2.7.1.176</ecNumber>
    </recommendedName>
    <alternativeName>
        <fullName evidence="5">UDP-N-acetylglucosamine kinase</fullName>
    </alternativeName>
</protein>
<dbReference type="AlphaFoldDB" id="A0A291DFQ6"/>
<sequence length="186" mass="20497">MKPQYIIIGGVNGAGKSTLYRTNPQIFGATRRLNADEKLRAAGGDWRNPADAARAMRDTVQDLRQALAAGESIHQETTLAGNAKSFQNLIDRAHAQGYEVTLLYVTLNSADTAVDRVAARVAKGGHGVDEADIRRRYDSSHANLQALASSVDTLRVFDNTRWYEPVYWRAGSKVLLDEPRYGLHLS</sequence>
<dbReference type="EC" id="2.7.1.176" evidence="2"/>
<accession>A0A291DFQ6</accession>
<reference evidence="9" key="1">
    <citation type="submission" date="2017-09" db="EMBL/GenBank/DDBJ databases">
        <title>FDA dAtabase for Regulatory Grade micrObial Sequences (FDA-ARGOS): Supporting development and validation of Infectious Disease Dx tests.</title>
        <authorList>
            <person name="Minogue T."/>
            <person name="Wolcott M."/>
            <person name="Wasieloski L."/>
            <person name="Aguilar W."/>
            <person name="Moore D."/>
            <person name="Tallon L."/>
            <person name="Sadzewicz L."/>
            <person name="Ott S."/>
            <person name="Zhao X."/>
            <person name="Nagaraj S."/>
            <person name="Vavikolanu K."/>
            <person name="Aluvathingal J."/>
            <person name="Nadendla S."/>
            <person name="Sichtig H."/>
        </authorList>
    </citation>
    <scope>NUCLEOTIDE SEQUENCE [LARGE SCALE GENOMIC DNA]</scope>
    <source>
        <strain evidence="9">FDAARGOS_369</strain>
    </source>
</reference>
<proteinExistence type="inferred from homology"/>
<evidence type="ECO:0000256" key="4">
    <source>
        <dbReference type="ARBA" id="ARBA00022840"/>
    </source>
</evidence>
<dbReference type="PANTHER" id="PTHR39206:SF1">
    <property type="entry name" value="SLL8004 PROTEIN"/>
    <property type="match status" value="1"/>
</dbReference>
<evidence type="ECO:0000256" key="5">
    <source>
        <dbReference type="ARBA" id="ARBA00032897"/>
    </source>
</evidence>
<feature type="domain" description="Zeta toxin" evidence="7">
    <location>
        <begin position="2"/>
        <end position="160"/>
    </location>
</feature>